<comment type="catalytic activity">
    <reaction evidence="4">
        <text>(E)-4-coumarate + ATP + CoA = (E)-4-coumaroyl-CoA + AMP + diphosphate</text>
        <dbReference type="Rhea" id="RHEA:19641"/>
        <dbReference type="ChEBI" id="CHEBI:12876"/>
        <dbReference type="ChEBI" id="CHEBI:30616"/>
        <dbReference type="ChEBI" id="CHEBI:33019"/>
        <dbReference type="ChEBI" id="CHEBI:57287"/>
        <dbReference type="ChEBI" id="CHEBI:85008"/>
        <dbReference type="ChEBI" id="CHEBI:456215"/>
        <dbReference type="EC" id="6.2.1.12"/>
    </reaction>
    <physiologicalReaction direction="left-to-right" evidence="4">
        <dbReference type="Rhea" id="RHEA:19642"/>
    </physiologicalReaction>
</comment>
<dbReference type="GO" id="GO:0009698">
    <property type="term" value="P:phenylpropanoid metabolic process"/>
    <property type="evidence" value="ECO:0007669"/>
    <property type="project" value="UniProtKB-ARBA"/>
</dbReference>
<dbReference type="AlphaFoldDB" id="A0AAV9CTA6"/>
<evidence type="ECO:0000256" key="2">
    <source>
        <dbReference type="ARBA" id="ARBA00012959"/>
    </source>
</evidence>
<evidence type="ECO:0000256" key="1">
    <source>
        <dbReference type="ARBA" id="ARBA00006432"/>
    </source>
</evidence>
<gene>
    <name evidence="7" type="primary">AAE7</name>
    <name evidence="7" type="ORF">QJS10_CPB17g01134</name>
</gene>
<dbReference type="Gene3D" id="3.40.50.12780">
    <property type="entry name" value="N-terminal domain of ligase-like"/>
    <property type="match status" value="1"/>
</dbReference>
<dbReference type="NCBIfam" id="NF006020">
    <property type="entry name" value="PRK08162.1"/>
    <property type="match status" value="1"/>
</dbReference>
<evidence type="ECO:0000259" key="6">
    <source>
        <dbReference type="Pfam" id="PF13193"/>
    </source>
</evidence>
<evidence type="ECO:0000256" key="4">
    <source>
        <dbReference type="ARBA" id="ARBA00034252"/>
    </source>
</evidence>
<dbReference type="GO" id="GO:0106290">
    <property type="term" value="F:trans-cinnamate-CoA ligase activity"/>
    <property type="evidence" value="ECO:0007669"/>
    <property type="project" value="UniProtKB-ARBA"/>
</dbReference>
<dbReference type="FunFam" id="3.40.50.12780:FF:000003">
    <property type="entry name" value="Long-chain-fatty-acid--CoA ligase FadD"/>
    <property type="match status" value="1"/>
</dbReference>
<sequence length="565" mass="62115">MATVERDIDDLPKNPANHTALTPLWFMERAAFVCPDRISIIHGSIRYTWLQTYRRCRRVASALSHRSIGHGSTVAVIAPNIPAIYEAHFAVPMAGAVLNCVNIRLNGPTVAFLLEHSSAAAVMVDQEYFSLAEEALNIIADKKKSSFKRPLLIVIGDESCDPAVLHGAIRKGAIEYEKFLQSGDPEYAWKPPKDEWHSIALGYTSGTTSSPKGVVLSHRGAYLMALSNPIIWHMNEGATYLWTLPMFHCNGWCFTWTLAAICGTSICLRQVTAKAIYSAIANQGVTHLCAAPIVFNSLINAPPQHTIHPLPRVVEVMIAGAAPPPSLLSSLSRLGFRVTHTYGLSETYGPATVCTYKPKWDTLPEDVCARLHARQGVRYVGLEGLDVVNYQTMQPVPADGATVGEIVMRGNLVMKGYLKNPKANEEAFENGWYHSEDLGVKHPDGYIEVKDRAKDIIISGGENISSLEVEKGLYLHPAVLEASVVARPDERWGETPCAFVTVKEGVSEAGLAKEIMRFCKGRMPAYWVPKSVVFGPLPKTATGKIKKYLLRARAKEMGTVRKSRL</sequence>
<feature type="domain" description="AMP-dependent synthetase/ligase" evidence="5">
    <location>
        <begin position="28"/>
        <end position="418"/>
    </location>
</feature>
<reference evidence="7" key="1">
    <citation type="journal article" date="2023" name="Nat. Commun.">
        <title>Diploid and tetraploid genomes of Acorus and the evolution of monocots.</title>
        <authorList>
            <person name="Ma L."/>
            <person name="Liu K.W."/>
            <person name="Li Z."/>
            <person name="Hsiao Y.Y."/>
            <person name="Qi Y."/>
            <person name="Fu T."/>
            <person name="Tang G.D."/>
            <person name="Zhang D."/>
            <person name="Sun W.H."/>
            <person name="Liu D.K."/>
            <person name="Li Y."/>
            <person name="Chen G.Z."/>
            <person name="Liu X.D."/>
            <person name="Liao X.Y."/>
            <person name="Jiang Y.T."/>
            <person name="Yu X."/>
            <person name="Hao Y."/>
            <person name="Huang J."/>
            <person name="Zhao X.W."/>
            <person name="Ke S."/>
            <person name="Chen Y.Y."/>
            <person name="Wu W.L."/>
            <person name="Hsu J.L."/>
            <person name="Lin Y.F."/>
            <person name="Huang M.D."/>
            <person name="Li C.Y."/>
            <person name="Huang L."/>
            <person name="Wang Z.W."/>
            <person name="Zhao X."/>
            <person name="Zhong W.Y."/>
            <person name="Peng D.H."/>
            <person name="Ahmad S."/>
            <person name="Lan S."/>
            <person name="Zhang J.S."/>
            <person name="Tsai W.C."/>
            <person name="Van de Peer Y."/>
            <person name="Liu Z.J."/>
        </authorList>
    </citation>
    <scope>NUCLEOTIDE SEQUENCE</scope>
    <source>
        <strain evidence="7">CP</strain>
    </source>
</reference>
<proteinExistence type="inferred from homology"/>
<dbReference type="CDD" id="cd12118">
    <property type="entry name" value="ttLC_FACS_AEE21_like"/>
    <property type="match status" value="1"/>
</dbReference>
<feature type="domain" description="AMP-binding enzyme C-terminal" evidence="6">
    <location>
        <begin position="468"/>
        <end position="544"/>
    </location>
</feature>
<dbReference type="PANTHER" id="PTHR43859">
    <property type="entry name" value="ACYL-ACTIVATING ENZYME"/>
    <property type="match status" value="1"/>
</dbReference>
<dbReference type="GO" id="GO:0016207">
    <property type="term" value="F:4-coumarate-CoA ligase activity"/>
    <property type="evidence" value="ECO:0007669"/>
    <property type="project" value="UniProtKB-EC"/>
</dbReference>
<evidence type="ECO:0000256" key="3">
    <source>
        <dbReference type="ARBA" id="ARBA00022598"/>
    </source>
</evidence>
<dbReference type="EMBL" id="JAUJYO010000017">
    <property type="protein sequence ID" value="KAK1292416.1"/>
    <property type="molecule type" value="Genomic_DNA"/>
</dbReference>
<name>A0AAV9CTA6_ACOCL</name>
<keyword evidence="8" id="KW-1185">Reference proteome</keyword>
<dbReference type="PANTHER" id="PTHR43859:SF7">
    <property type="entry name" value="ACETATE_BUTYRATE--COA LIGASE AAE7, PEROXISOMAL"/>
    <property type="match status" value="1"/>
</dbReference>
<dbReference type="InterPro" id="IPR025110">
    <property type="entry name" value="AMP-bd_C"/>
</dbReference>
<comment type="similarity">
    <text evidence="1">Belongs to the ATP-dependent AMP-binding enzyme family.</text>
</comment>
<dbReference type="SUPFAM" id="SSF56801">
    <property type="entry name" value="Acetyl-CoA synthetase-like"/>
    <property type="match status" value="1"/>
</dbReference>
<dbReference type="InterPro" id="IPR000873">
    <property type="entry name" value="AMP-dep_synth/lig_dom"/>
</dbReference>
<evidence type="ECO:0000259" key="5">
    <source>
        <dbReference type="Pfam" id="PF00501"/>
    </source>
</evidence>
<accession>A0AAV9CTA6</accession>
<protein>
    <recommendedName>
        <fullName evidence="2">4-coumarate--CoA ligase</fullName>
        <ecNumber evidence="2">6.2.1.12</ecNumber>
    </recommendedName>
</protein>
<dbReference type="InterPro" id="IPR045851">
    <property type="entry name" value="AMP-bd_C_sf"/>
</dbReference>
<dbReference type="EC" id="6.2.1.12" evidence="2"/>
<evidence type="ECO:0000313" key="7">
    <source>
        <dbReference type="EMBL" id="KAK1292416.1"/>
    </source>
</evidence>
<dbReference type="InterPro" id="IPR042099">
    <property type="entry name" value="ANL_N_sf"/>
</dbReference>
<dbReference type="Pfam" id="PF00501">
    <property type="entry name" value="AMP-binding"/>
    <property type="match status" value="1"/>
</dbReference>
<comment type="caution">
    <text evidence="7">The sequence shown here is derived from an EMBL/GenBank/DDBJ whole genome shotgun (WGS) entry which is preliminary data.</text>
</comment>
<dbReference type="Gene3D" id="3.30.300.30">
    <property type="match status" value="1"/>
</dbReference>
<evidence type="ECO:0000313" key="8">
    <source>
        <dbReference type="Proteomes" id="UP001180020"/>
    </source>
</evidence>
<dbReference type="Proteomes" id="UP001180020">
    <property type="component" value="Unassembled WGS sequence"/>
</dbReference>
<dbReference type="PROSITE" id="PS00455">
    <property type="entry name" value="AMP_BINDING"/>
    <property type="match status" value="1"/>
</dbReference>
<organism evidence="7 8">
    <name type="scientific">Acorus calamus</name>
    <name type="common">Sweet flag</name>
    <dbReference type="NCBI Taxonomy" id="4465"/>
    <lineage>
        <taxon>Eukaryota</taxon>
        <taxon>Viridiplantae</taxon>
        <taxon>Streptophyta</taxon>
        <taxon>Embryophyta</taxon>
        <taxon>Tracheophyta</taxon>
        <taxon>Spermatophyta</taxon>
        <taxon>Magnoliopsida</taxon>
        <taxon>Liliopsida</taxon>
        <taxon>Acoraceae</taxon>
        <taxon>Acorus</taxon>
    </lineage>
</organism>
<dbReference type="InterPro" id="IPR020845">
    <property type="entry name" value="AMP-binding_CS"/>
</dbReference>
<dbReference type="FunFam" id="3.30.300.30:FF:000008">
    <property type="entry name" value="2,3-dihydroxybenzoate-AMP ligase"/>
    <property type="match status" value="1"/>
</dbReference>
<reference evidence="7" key="2">
    <citation type="submission" date="2023-06" db="EMBL/GenBank/DDBJ databases">
        <authorList>
            <person name="Ma L."/>
            <person name="Liu K.-W."/>
            <person name="Li Z."/>
            <person name="Hsiao Y.-Y."/>
            <person name="Qi Y."/>
            <person name="Fu T."/>
            <person name="Tang G."/>
            <person name="Zhang D."/>
            <person name="Sun W.-H."/>
            <person name="Liu D.-K."/>
            <person name="Li Y."/>
            <person name="Chen G.-Z."/>
            <person name="Liu X.-D."/>
            <person name="Liao X.-Y."/>
            <person name="Jiang Y.-T."/>
            <person name="Yu X."/>
            <person name="Hao Y."/>
            <person name="Huang J."/>
            <person name="Zhao X.-W."/>
            <person name="Ke S."/>
            <person name="Chen Y.-Y."/>
            <person name="Wu W.-L."/>
            <person name="Hsu J.-L."/>
            <person name="Lin Y.-F."/>
            <person name="Huang M.-D."/>
            <person name="Li C.-Y."/>
            <person name="Huang L."/>
            <person name="Wang Z.-W."/>
            <person name="Zhao X."/>
            <person name="Zhong W.-Y."/>
            <person name="Peng D.-H."/>
            <person name="Ahmad S."/>
            <person name="Lan S."/>
            <person name="Zhang J.-S."/>
            <person name="Tsai W.-C."/>
            <person name="Van De Peer Y."/>
            <person name="Liu Z.-J."/>
        </authorList>
    </citation>
    <scope>NUCLEOTIDE SEQUENCE</scope>
    <source>
        <strain evidence="7">CP</strain>
        <tissue evidence="7">Leaves</tissue>
    </source>
</reference>
<dbReference type="Pfam" id="PF13193">
    <property type="entry name" value="AMP-binding_C"/>
    <property type="match status" value="1"/>
</dbReference>
<keyword evidence="3 7" id="KW-0436">Ligase</keyword>